<reference evidence="2" key="4">
    <citation type="submission" date="2025-08" db="UniProtKB">
        <authorList>
            <consortium name="Ensembl"/>
        </authorList>
    </citation>
    <scope>IDENTIFICATION</scope>
</reference>
<protein>
    <recommendedName>
        <fullName evidence="4">Secreted protein</fullName>
    </recommendedName>
</protein>
<evidence type="ECO:0000256" key="1">
    <source>
        <dbReference type="SAM" id="SignalP"/>
    </source>
</evidence>
<reference evidence="3" key="2">
    <citation type="journal article" date="2017" name="Sci. Adv.">
        <title>A tail of two voltages: Proteomic comparison of the three electric organs of the electric eel.</title>
        <authorList>
            <person name="Traeger L.L."/>
            <person name="Sabat G."/>
            <person name="Barrett-Wilt G.A."/>
            <person name="Wells G.B."/>
            <person name="Sussman M.R."/>
        </authorList>
    </citation>
    <scope>NUCLEOTIDE SEQUENCE [LARGE SCALE GENOMIC DNA]</scope>
</reference>
<reference evidence="2" key="3">
    <citation type="submission" date="2020-05" db="EMBL/GenBank/DDBJ databases">
        <title>Electrophorus electricus (electric eel) genome, fEleEle1, primary haplotype.</title>
        <authorList>
            <person name="Myers G."/>
            <person name="Meyer A."/>
            <person name="Fedrigo O."/>
            <person name="Formenti G."/>
            <person name="Rhie A."/>
            <person name="Tracey A."/>
            <person name="Sims Y."/>
            <person name="Jarvis E.D."/>
        </authorList>
    </citation>
    <scope>NUCLEOTIDE SEQUENCE [LARGE SCALE GENOMIC DNA]</scope>
</reference>
<evidence type="ECO:0008006" key="4">
    <source>
        <dbReference type="Google" id="ProtNLM"/>
    </source>
</evidence>
<reference evidence="2" key="5">
    <citation type="submission" date="2025-09" db="UniProtKB">
        <authorList>
            <consortium name="Ensembl"/>
        </authorList>
    </citation>
    <scope>IDENTIFICATION</scope>
</reference>
<reference evidence="3" key="1">
    <citation type="journal article" date="2014" name="Science">
        <title>Nonhuman genetics. Genomic basis for the convergent evolution of electric organs.</title>
        <authorList>
            <person name="Gallant J.R."/>
            <person name="Traeger L.L."/>
            <person name="Volkening J.D."/>
            <person name="Moffett H."/>
            <person name="Chen P.H."/>
            <person name="Novina C.D."/>
            <person name="Phillips G.N.Jr."/>
            <person name="Anand R."/>
            <person name="Wells G.B."/>
            <person name="Pinch M."/>
            <person name="Guth R."/>
            <person name="Unguez G.A."/>
            <person name="Albert J.S."/>
            <person name="Zakon H.H."/>
            <person name="Samanta M.P."/>
            <person name="Sussman M.R."/>
        </authorList>
    </citation>
    <scope>NUCLEOTIDE SEQUENCE [LARGE SCALE GENOMIC DNA]</scope>
</reference>
<evidence type="ECO:0000313" key="2">
    <source>
        <dbReference type="Ensembl" id="ENSEEEP00000042413.1"/>
    </source>
</evidence>
<keyword evidence="3" id="KW-1185">Reference proteome</keyword>
<feature type="chain" id="PRO_5021434380" description="Secreted protein" evidence="1">
    <location>
        <begin position="22"/>
        <end position="77"/>
    </location>
</feature>
<dbReference type="Ensembl" id="ENSEEET00000042899.2">
    <property type="protein sequence ID" value="ENSEEEP00000042413.1"/>
    <property type="gene ID" value="ENSEEEG00000020024.2"/>
</dbReference>
<keyword evidence="1" id="KW-0732">Signal</keyword>
<evidence type="ECO:0000313" key="3">
    <source>
        <dbReference type="Proteomes" id="UP000314983"/>
    </source>
</evidence>
<sequence>MMPTFAAIAFAVMGWSPVTMTTYNPNNSRTHKTRKAQARCGEVHVISVKVVPTGKLLLIQVQVASPTTSLCGRNCER</sequence>
<feature type="signal peptide" evidence="1">
    <location>
        <begin position="1"/>
        <end position="21"/>
    </location>
</feature>
<accession>A0A4W4GUP8</accession>
<proteinExistence type="predicted"/>
<dbReference type="Proteomes" id="UP000314983">
    <property type="component" value="Chromosome 5"/>
</dbReference>
<dbReference type="AlphaFoldDB" id="A0A4W4GUP8"/>
<name>A0A4W4GUP8_ELEEL</name>
<organism evidence="2 3">
    <name type="scientific">Electrophorus electricus</name>
    <name type="common">Electric eel</name>
    <name type="synonym">Gymnotus electricus</name>
    <dbReference type="NCBI Taxonomy" id="8005"/>
    <lineage>
        <taxon>Eukaryota</taxon>
        <taxon>Metazoa</taxon>
        <taxon>Chordata</taxon>
        <taxon>Craniata</taxon>
        <taxon>Vertebrata</taxon>
        <taxon>Euteleostomi</taxon>
        <taxon>Actinopterygii</taxon>
        <taxon>Neopterygii</taxon>
        <taxon>Teleostei</taxon>
        <taxon>Ostariophysi</taxon>
        <taxon>Gymnotiformes</taxon>
        <taxon>Gymnotoidei</taxon>
        <taxon>Gymnotidae</taxon>
        <taxon>Electrophorus</taxon>
    </lineage>
</organism>